<protein>
    <submittedName>
        <fullName evidence="1">Uncharacterized protein</fullName>
    </submittedName>
</protein>
<dbReference type="EMBL" id="MU251607">
    <property type="protein sequence ID" value="KAG9231345.1"/>
    <property type="molecule type" value="Genomic_DNA"/>
</dbReference>
<dbReference type="PANTHER" id="PTHR45786">
    <property type="entry name" value="DNA BINDING PROTEIN-LIKE"/>
    <property type="match status" value="1"/>
</dbReference>
<name>A0A9P8C2T7_9HELO</name>
<keyword evidence="2" id="KW-1185">Reference proteome</keyword>
<dbReference type="AlphaFoldDB" id="A0A9P8C2T7"/>
<feature type="non-terminal residue" evidence="1">
    <location>
        <position position="1"/>
    </location>
</feature>
<dbReference type="Proteomes" id="UP000824998">
    <property type="component" value="Unassembled WGS sequence"/>
</dbReference>
<organism evidence="1 2">
    <name type="scientific">Amylocarpus encephaloides</name>
    <dbReference type="NCBI Taxonomy" id="45428"/>
    <lineage>
        <taxon>Eukaryota</taxon>
        <taxon>Fungi</taxon>
        <taxon>Dikarya</taxon>
        <taxon>Ascomycota</taxon>
        <taxon>Pezizomycotina</taxon>
        <taxon>Leotiomycetes</taxon>
        <taxon>Helotiales</taxon>
        <taxon>Helotiales incertae sedis</taxon>
        <taxon>Amylocarpus</taxon>
    </lineage>
</organism>
<comment type="caution">
    <text evidence="1">The sequence shown here is derived from an EMBL/GenBank/DDBJ whole genome shotgun (WGS) entry which is preliminary data.</text>
</comment>
<dbReference type="OrthoDB" id="5366038at2759"/>
<reference evidence="1" key="1">
    <citation type="journal article" date="2021" name="IMA Fungus">
        <title>Genomic characterization of three marine fungi, including Emericellopsis atlantica sp. nov. with signatures of a generalist lifestyle and marine biomass degradation.</title>
        <authorList>
            <person name="Hagestad O.C."/>
            <person name="Hou L."/>
            <person name="Andersen J.H."/>
            <person name="Hansen E.H."/>
            <person name="Altermark B."/>
            <person name="Li C."/>
            <person name="Kuhnert E."/>
            <person name="Cox R.J."/>
            <person name="Crous P.W."/>
            <person name="Spatafora J.W."/>
            <person name="Lail K."/>
            <person name="Amirebrahimi M."/>
            <person name="Lipzen A."/>
            <person name="Pangilinan J."/>
            <person name="Andreopoulos W."/>
            <person name="Hayes R.D."/>
            <person name="Ng V."/>
            <person name="Grigoriev I.V."/>
            <person name="Jackson S.A."/>
            <person name="Sutton T.D.S."/>
            <person name="Dobson A.D.W."/>
            <person name="Rama T."/>
        </authorList>
    </citation>
    <scope>NUCLEOTIDE SEQUENCE</scope>
    <source>
        <strain evidence="1">TRa018bII</strain>
    </source>
</reference>
<accession>A0A9P8C2T7</accession>
<evidence type="ECO:0000313" key="2">
    <source>
        <dbReference type="Proteomes" id="UP000824998"/>
    </source>
</evidence>
<evidence type="ECO:0000313" key="1">
    <source>
        <dbReference type="EMBL" id="KAG9231345.1"/>
    </source>
</evidence>
<dbReference type="PANTHER" id="PTHR45786:SF74">
    <property type="entry name" value="ATP-DEPENDENT DNA HELICASE"/>
    <property type="match status" value="1"/>
</dbReference>
<sequence length="137" mass="16071">GFLLRFRPARPHALGPLTDRCTVCEALHFYPSDDVFEPCCKNGDVTLPQIREPPPYLKYFFTGDDLLRRAFWTNIRTYNCAFAFISISYKKDTRIGFSRGVQRFQIHSELFHFQGPLRPAAHEEPSFAQLFFYNRSR</sequence>
<gene>
    <name evidence="1" type="ORF">BJ875DRAFT_383147</name>
</gene>
<proteinExistence type="predicted"/>